<evidence type="ECO:0000259" key="1">
    <source>
        <dbReference type="SMART" id="SM00331"/>
    </source>
</evidence>
<protein>
    <submittedName>
        <fullName evidence="2">Stage II sporulation protein E (SpoIIE)</fullName>
    </submittedName>
</protein>
<keyword evidence="3" id="KW-1185">Reference proteome</keyword>
<feature type="domain" description="PPM-type phosphatase" evidence="1">
    <location>
        <begin position="11"/>
        <end position="201"/>
    </location>
</feature>
<dbReference type="RefSeq" id="WP_121278990.1">
    <property type="nucleotide sequence ID" value="NZ_RBZV01000006.1"/>
</dbReference>
<organism evidence="2 3">
    <name type="scientific">Trinickia fusca</name>
    <dbReference type="NCBI Taxonomy" id="2419777"/>
    <lineage>
        <taxon>Bacteria</taxon>
        <taxon>Pseudomonadati</taxon>
        <taxon>Pseudomonadota</taxon>
        <taxon>Betaproteobacteria</taxon>
        <taxon>Burkholderiales</taxon>
        <taxon>Burkholderiaceae</taxon>
        <taxon>Trinickia</taxon>
    </lineage>
</organism>
<dbReference type="SUPFAM" id="SSF81606">
    <property type="entry name" value="PP2C-like"/>
    <property type="match status" value="1"/>
</dbReference>
<name>A0A494X981_9BURK</name>
<dbReference type="SMART" id="SM00331">
    <property type="entry name" value="PP2C_SIG"/>
    <property type="match status" value="1"/>
</dbReference>
<dbReference type="Gene3D" id="3.60.40.10">
    <property type="entry name" value="PPM-type phosphatase domain"/>
    <property type="match status" value="1"/>
</dbReference>
<comment type="caution">
    <text evidence="2">The sequence shown here is derived from an EMBL/GenBank/DDBJ whole genome shotgun (WGS) entry which is preliminary data.</text>
</comment>
<evidence type="ECO:0000313" key="3">
    <source>
        <dbReference type="Proteomes" id="UP000280434"/>
    </source>
</evidence>
<evidence type="ECO:0000313" key="2">
    <source>
        <dbReference type="EMBL" id="RKP47010.1"/>
    </source>
</evidence>
<dbReference type="OrthoDB" id="479131at2"/>
<dbReference type="AlphaFoldDB" id="A0A494X981"/>
<dbReference type="Pfam" id="PF07228">
    <property type="entry name" value="SpoIIE"/>
    <property type="match status" value="1"/>
</dbReference>
<dbReference type="InterPro" id="IPR039248">
    <property type="entry name" value="Ptase_RsbX"/>
</dbReference>
<sequence>MTLSPTPAKPVIEWGWAGRALIEPSGDLHVVVEFDGGAVVALLDGLGHGFEAAEAVRAAVPSIEAHAREPVLDLVLQCHTALRKTRGAVMTVASFSSLDSSMTWTGVGNVDGILVRARDAPEARNEAISVRGGVVGFRLPPLRADRLAVSRGDTLVMATDGIHSAFVEGVAIRFSPQELAESILARYAKGTDDAHVLVARYLGASP</sequence>
<dbReference type="PANTHER" id="PTHR35801:SF1">
    <property type="entry name" value="PHOSPHOSERINE PHOSPHATASE RSBX"/>
    <property type="match status" value="1"/>
</dbReference>
<dbReference type="InterPro" id="IPR036457">
    <property type="entry name" value="PPM-type-like_dom_sf"/>
</dbReference>
<gene>
    <name evidence="2" type="ORF">D7S89_15670</name>
</gene>
<dbReference type="Proteomes" id="UP000280434">
    <property type="component" value="Unassembled WGS sequence"/>
</dbReference>
<dbReference type="EMBL" id="RBZV01000006">
    <property type="protein sequence ID" value="RKP47010.1"/>
    <property type="molecule type" value="Genomic_DNA"/>
</dbReference>
<accession>A0A494X981</accession>
<dbReference type="InterPro" id="IPR001932">
    <property type="entry name" value="PPM-type_phosphatase-like_dom"/>
</dbReference>
<reference evidence="2 3" key="1">
    <citation type="submission" date="2018-10" db="EMBL/GenBank/DDBJ databases">
        <title>Paraburkholderia sp. 7MK8-2, isolated from soil.</title>
        <authorList>
            <person name="Gao Z.-H."/>
            <person name="Qiu L.-H."/>
        </authorList>
    </citation>
    <scope>NUCLEOTIDE SEQUENCE [LARGE SCALE GENOMIC DNA]</scope>
    <source>
        <strain evidence="2 3">7MK8-2</strain>
    </source>
</reference>
<proteinExistence type="predicted"/>
<dbReference type="PANTHER" id="PTHR35801">
    <property type="entry name" value="PHOSPHOSERINE PHOSPHATASE RSBX"/>
    <property type="match status" value="1"/>
</dbReference>